<proteinExistence type="predicted"/>
<dbReference type="EMBL" id="JBHRTN010000008">
    <property type="protein sequence ID" value="MFC3124908.1"/>
    <property type="molecule type" value="Genomic_DNA"/>
</dbReference>
<gene>
    <name evidence="3" type="ORF">ACFOD4_07545</name>
</gene>
<keyword evidence="1" id="KW-0732">Signal</keyword>
<organism evidence="3 4">
    <name type="scientific">Teichococcus globiformis</name>
    <dbReference type="NCBI Taxonomy" id="2307229"/>
    <lineage>
        <taxon>Bacteria</taxon>
        <taxon>Pseudomonadati</taxon>
        <taxon>Pseudomonadota</taxon>
        <taxon>Alphaproteobacteria</taxon>
        <taxon>Acetobacterales</taxon>
        <taxon>Roseomonadaceae</taxon>
        <taxon>Roseomonas</taxon>
    </lineage>
</organism>
<dbReference type="Gene3D" id="3.40.50.10610">
    <property type="entry name" value="ABC-type transport auxiliary lipoprotein component"/>
    <property type="match status" value="1"/>
</dbReference>
<protein>
    <submittedName>
        <fullName evidence="3">Membrane integrity-associated transporter subunit PqiC</fullName>
    </submittedName>
</protein>
<dbReference type="InterPro" id="IPR005586">
    <property type="entry name" value="ABC_trans_aux"/>
</dbReference>
<comment type="caution">
    <text evidence="3">The sequence shown here is derived from an EMBL/GenBank/DDBJ whole genome shotgun (WGS) entry which is preliminary data.</text>
</comment>
<dbReference type="RefSeq" id="WP_379595333.1">
    <property type="nucleotide sequence ID" value="NZ_JBHRTN010000008.1"/>
</dbReference>
<feature type="signal peptide" evidence="1">
    <location>
        <begin position="1"/>
        <end position="24"/>
    </location>
</feature>
<accession>A0ABV7FX32</accession>
<sequence length="195" mass="20658">MSLTRRHALLALPLLGAACASAEADYYRLEPADGPARQGTPRVIELRRVGLARYLDRSEIVRAGAPGRIELLPGARWAEPPGEMLGRVLAENLTRRLPGSTVFSEGAAITADSDAVAELEVQRFEDSGNGQVVLVAQAVVQPGTARASRRRQLNRTLDLEVPIQGSSTLATVQAMSLAAGRLADGLADMLAGARP</sequence>
<evidence type="ECO:0000259" key="2">
    <source>
        <dbReference type="Pfam" id="PF03886"/>
    </source>
</evidence>
<evidence type="ECO:0000256" key="1">
    <source>
        <dbReference type="SAM" id="SignalP"/>
    </source>
</evidence>
<keyword evidence="4" id="KW-1185">Reference proteome</keyword>
<dbReference type="PROSITE" id="PS51257">
    <property type="entry name" value="PROKAR_LIPOPROTEIN"/>
    <property type="match status" value="1"/>
</dbReference>
<dbReference type="SUPFAM" id="SSF159594">
    <property type="entry name" value="XCC0632-like"/>
    <property type="match status" value="1"/>
</dbReference>
<feature type="chain" id="PRO_5047145361" evidence="1">
    <location>
        <begin position="25"/>
        <end position="195"/>
    </location>
</feature>
<reference evidence="4" key="1">
    <citation type="journal article" date="2019" name="Int. J. Syst. Evol. Microbiol.">
        <title>The Global Catalogue of Microorganisms (GCM) 10K type strain sequencing project: providing services to taxonomists for standard genome sequencing and annotation.</title>
        <authorList>
            <consortium name="The Broad Institute Genomics Platform"/>
            <consortium name="The Broad Institute Genome Sequencing Center for Infectious Disease"/>
            <person name="Wu L."/>
            <person name="Ma J."/>
        </authorList>
    </citation>
    <scope>NUCLEOTIDE SEQUENCE [LARGE SCALE GENOMIC DNA]</scope>
    <source>
        <strain evidence="4">KCTC 52094</strain>
    </source>
</reference>
<dbReference type="Pfam" id="PF03886">
    <property type="entry name" value="ABC_trans_aux"/>
    <property type="match status" value="1"/>
</dbReference>
<evidence type="ECO:0000313" key="4">
    <source>
        <dbReference type="Proteomes" id="UP001595593"/>
    </source>
</evidence>
<evidence type="ECO:0000313" key="3">
    <source>
        <dbReference type="EMBL" id="MFC3124908.1"/>
    </source>
</evidence>
<dbReference type="Proteomes" id="UP001595593">
    <property type="component" value="Unassembled WGS sequence"/>
</dbReference>
<name>A0ABV7FX32_9PROT</name>
<feature type="domain" description="ABC-type transport auxiliary lipoprotein component" evidence="2">
    <location>
        <begin position="27"/>
        <end position="186"/>
    </location>
</feature>